<sequence>MWHLPSALAKMSAKPTMRTSALSASDVFPRDNHTGDDLRRQIAILTIASAKFKKGEPYSAKVLFKHLSSDTRAKSAILGHVSTLLTVGHPPTDNVVTGRVDTDGVMLLCTTHQNSEPGQAQAAIRSVPIDPAEGKRLLDQWWAIPDLPEKDFFATHVSQVGSILAYAWGLDVSQRLGGEPSVGDVSHRFVQFMVHRARSTIVARIHHTKILWGDWPLKIMRTWFENHLNNVVSGTVEFSRIGPFLADTLARHDLRPEPDRPNCCTFSALTVLSWIDVLQALPDDILEAFGDTTVASMKDQTFRAYSAIAQLDSLLCSTLREALDPHAVNNTLGQAYFECCEYEQFVLLGDGPGREESLEGRAAPKRDDSDYAASLQLQLQKSSAVEHLFQYLETIVCWFKAPLSLMLNKATVRKLDVFTLNMVPGVEIGVEDARDFFRRYEAVLSETTAVANEEKWQRITDSLDVVKAKFDLHKGSPVLDEVISERLKKICTIHPEATLMPLAYAHCQGVDGTVPIDSDVDLDALIPAEGNVFLGASRPCCWSCFDLTERLASERLIDGRIYFVFPGTHATILPCMPPPGVPEGELAWTRDKLFYILHRRICAPKLGRGLLHLLEDDKVDMLELRSNISIAILAPSTGLTEV</sequence>
<gene>
    <name evidence="1" type="ORF">NUW54_g7708</name>
</gene>
<reference evidence="1" key="1">
    <citation type="submission" date="2022-08" db="EMBL/GenBank/DDBJ databases">
        <title>Genome Sequence of Pycnoporus sanguineus.</title>
        <authorList>
            <person name="Buettner E."/>
        </authorList>
    </citation>
    <scope>NUCLEOTIDE SEQUENCE</scope>
    <source>
        <strain evidence="1">CG-C14</strain>
    </source>
</reference>
<comment type="caution">
    <text evidence="1">The sequence shown here is derived from an EMBL/GenBank/DDBJ whole genome shotgun (WGS) entry which is preliminary data.</text>
</comment>
<dbReference type="Proteomes" id="UP001144978">
    <property type="component" value="Unassembled WGS sequence"/>
</dbReference>
<dbReference type="EMBL" id="JANSHE010002262">
    <property type="protein sequence ID" value="KAJ2993514.1"/>
    <property type="molecule type" value="Genomic_DNA"/>
</dbReference>
<organism evidence="1 2">
    <name type="scientific">Trametes sanguinea</name>
    <dbReference type="NCBI Taxonomy" id="158606"/>
    <lineage>
        <taxon>Eukaryota</taxon>
        <taxon>Fungi</taxon>
        <taxon>Dikarya</taxon>
        <taxon>Basidiomycota</taxon>
        <taxon>Agaricomycotina</taxon>
        <taxon>Agaricomycetes</taxon>
        <taxon>Polyporales</taxon>
        <taxon>Polyporaceae</taxon>
        <taxon>Trametes</taxon>
    </lineage>
</organism>
<name>A0ACC1PK55_9APHY</name>
<evidence type="ECO:0000313" key="1">
    <source>
        <dbReference type="EMBL" id="KAJ2993514.1"/>
    </source>
</evidence>
<keyword evidence="2" id="KW-1185">Reference proteome</keyword>
<protein>
    <submittedName>
        <fullName evidence="1">Uncharacterized protein</fullName>
    </submittedName>
</protein>
<proteinExistence type="predicted"/>
<accession>A0ACC1PK55</accession>
<evidence type="ECO:0000313" key="2">
    <source>
        <dbReference type="Proteomes" id="UP001144978"/>
    </source>
</evidence>